<dbReference type="Proteomes" id="UP000663866">
    <property type="component" value="Unassembled WGS sequence"/>
</dbReference>
<reference evidence="2" key="1">
    <citation type="submission" date="2021-02" db="EMBL/GenBank/DDBJ databases">
        <authorList>
            <person name="Nowell W R."/>
        </authorList>
    </citation>
    <scope>NUCLEOTIDE SEQUENCE</scope>
</reference>
<dbReference type="AlphaFoldDB" id="A0A819ZUV0"/>
<evidence type="ECO:0000313" key="2">
    <source>
        <dbReference type="EMBL" id="CAF4176157.1"/>
    </source>
</evidence>
<comment type="caution">
    <text evidence="2">The sequence shown here is derived from an EMBL/GenBank/DDBJ whole genome shotgun (WGS) entry which is preliminary data.</text>
</comment>
<evidence type="ECO:0000259" key="1">
    <source>
        <dbReference type="Pfam" id="PF02338"/>
    </source>
</evidence>
<dbReference type="Gene3D" id="3.60.10.10">
    <property type="entry name" value="Endonuclease/exonuclease/phosphatase"/>
    <property type="match status" value="1"/>
</dbReference>
<dbReference type="CDD" id="cd22744">
    <property type="entry name" value="OTU"/>
    <property type="match status" value="1"/>
</dbReference>
<feature type="domain" description="OTU" evidence="1">
    <location>
        <begin position="272"/>
        <end position="349"/>
    </location>
</feature>
<proteinExistence type="predicted"/>
<dbReference type="EMBL" id="CAJOBG010006101">
    <property type="protein sequence ID" value="CAF4176157.1"/>
    <property type="molecule type" value="Genomic_DNA"/>
</dbReference>
<accession>A0A819ZUV0</accession>
<protein>
    <recommendedName>
        <fullName evidence="1">OTU domain-containing protein</fullName>
    </recommendedName>
</protein>
<dbReference type="InterPro" id="IPR036691">
    <property type="entry name" value="Endo/exonu/phosph_ase_sf"/>
</dbReference>
<evidence type="ECO:0000313" key="3">
    <source>
        <dbReference type="Proteomes" id="UP000663866"/>
    </source>
</evidence>
<dbReference type="SUPFAM" id="SSF56219">
    <property type="entry name" value="DNase I-like"/>
    <property type="match status" value="1"/>
</dbReference>
<keyword evidence="3" id="KW-1185">Reference proteome</keyword>
<dbReference type="Gene3D" id="3.90.70.80">
    <property type="match status" value="1"/>
</dbReference>
<gene>
    <name evidence="2" type="ORF">OVN521_LOCUS25000</name>
</gene>
<name>A0A819ZUV0_9BILA</name>
<dbReference type="InterPro" id="IPR003323">
    <property type="entry name" value="OTU_dom"/>
</dbReference>
<sequence>MEESTSNSTEASKQFPFRFSWAVTIHKAQGLTVDQIVISSKDLFGSGMGYTYSSLMLRKADIICLAETWLENINTIDQYDIENYKFIHCDRTSSFKVDHPLRVQKRGGIVELQDDLIIIVCYRSRTQKKKEFLTNVCLIPNSFDMNKKVLIIGDLNEDNSGNDCKTIETKMSAMKFQNIPTTNHLTSLDCVYSNFLFDIEHHESITETFYSFHEALAFSIRTRGTNNSISIHNQSINDEHCIVANVVSSSIESHKVRATTEKSERKSNDIDRGKEKMKTCVQQKKNELIFPTIDSTFKRYINDMNKNGNYVNHTVISVTARFLQKQIVIHQHRQPLLVISSLVFSQEQLHVCYDPDSGHYESVVRFDNTQYFLSI</sequence>
<organism evidence="2 3">
    <name type="scientific">Rotaria magnacalcarata</name>
    <dbReference type="NCBI Taxonomy" id="392030"/>
    <lineage>
        <taxon>Eukaryota</taxon>
        <taxon>Metazoa</taxon>
        <taxon>Spiralia</taxon>
        <taxon>Gnathifera</taxon>
        <taxon>Rotifera</taxon>
        <taxon>Eurotatoria</taxon>
        <taxon>Bdelloidea</taxon>
        <taxon>Philodinida</taxon>
        <taxon>Philodinidae</taxon>
        <taxon>Rotaria</taxon>
    </lineage>
</organism>
<dbReference type="Pfam" id="PF02338">
    <property type="entry name" value="OTU"/>
    <property type="match status" value="1"/>
</dbReference>